<dbReference type="KEGG" id="rmar:GBA65_22125"/>
<feature type="region of interest" description="Disordered" evidence="1">
    <location>
        <begin position="183"/>
        <end position="255"/>
    </location>
</feature>
<evidence type="ECO:0000313" key="2">
    <source>
        <dbReference type="EMBL" id="QIN81133.1"/>
    </source>
</evidence>
<dbReference type="Proteomes" id="UP000502706">
    <property type="component" value="Plasmid unnamed1"/>
</dbReference>
<keyword evidence="2" id="KW-0614">Plasmid</keyword>
<sequence>MRGGHPPAGFGERVRLWLAAVLIDLGNWLSLDPAERRARRVWRRLEGRLAGLFGRRVALGLMGAGFVAPPVAEDEEEDAGAPSRDAARYLGLVVAQRRDLYGGRVELRCLLRCPAGRRNGWGRGAREKGRGEEEVALWEVARTPAALATAGPSRRRGGVISLFSRDHESALLDYYFDGFPRQVGTSPPEGGEPPASWASVPEWAPGGPAAREDENRNERRRNVIGELETKEAPRDGVGGAGPEERAAEEEGGIEGPTTQELLLAEQFAAEIYAEAASEGFADDPRAEFGLAGAYDIDEEDLWPGEAVFFGDAISSLADETAEEEIEEITA</sequence>
<evidence type="ECO:0000313" key="3">
    <source>
        <dbReference type="Proteomes" id="UP000502706"/>
    </source>
</evidence>
<evidence type="ECO:0000256" key="1">
    <source>
        <dbReference type="SAM" id="MobiDB-lite"/>
    </source>
</evidence>
<dbReference type="RefSeq" id="WP_166398847.1">
    <property type="nucleotide sequence ID" value="NZ_CP045122.1"/>
</dbReference>
<accession>A0A6G8Q3V6</accession>
<reference evidence="2 3" key="1">
    <citation type="submission" date="2019-10" db="EMBL/GenBank/DDBJ databases">
        <title>Rubrobacter sp nov SCSIO 52915 isolated from a deep-sea sediment in the South China Sea.</title>
        <authorList>
            <person name="Chen R.W."/>
        </authorList>
    </citation>
    <scope>NUCLEOTIDE SEQUENCE [LARGE SCALE GENOMIC DNA]</scope>
    <source>
        <strain evidence="2 3">SCSIO 52915</strain>
        <plasmid evidence="2 3">unnamed1</plasmid>
    </source>
</reference>
<organism evidence="2 3">
    <name type="scientific">Rubrobacter marinus</name>
    <dbReference type="NCBI Taxonomy" id="2653852"/>
    <lineage>
        <taxon>Bacteria</taxon>
        <taxon>Bacillati</taxon>
        <taxon>Actinomycetota</taxon>
        <taxon>Rubrobacteria</taxon>
        <taxon>Rubrobacterales</taxon>
        <taxon>Rubrobacteraceae</taxon>
        <taxon>Rubrobacter</taxon>
    </lineage>
</organism>
<protein>
    <submittedName>
        <fullName evidence="2">Uncharacterized protein</fullName>
    </submittedName>
</protein>
<proteinExistence type="predicted"/>
<feature type="compositionally biased region" description="Basic and acidic residues" evidence="1">
    <location>
        <begin position="210"/>
        <end position="234"/>
    </location>
</feature>
<geneLocation type="plasmid" evidence="2 3">
    <name>unnamed1</name>
</geneLocation>
<dbReference type="EMBL" id="CP045122">
    <property type="protein sequence ID" value="QIN81133.1"/>
    <property type="molecule type" value="Genomic_DNA"/>
</dbReference>
<name>A0A6G8Q3V6_9ACTN</name>
<dbReference type="AlphaFoldDB" id="A0A6G8Q3V6"/>
<keyword evidence="3" id="KW-1185">Reference proteome</keyword>
<gene>
    <name evidence="2" type="ORF">GBA65_22125</name>
</gene>